<dbReference type="InterPro" id="IPR042099">
    <property type="entry name" value="ANL_N_sf"/>
</dbReference>
<name>A0A9N7N0C1_STRHE</name>
<sequence>MLSVASVETAQNPAEPSPPLVLPTNEHVFVSKLPAIPIPNDVPLHTYCFQNASLYPDRTCLLVGSTGQSYSFAQTHLICRKVAAGLSALGVRKGDVIMVLLQNSPEFVFTFMAASILGAVVTTANPFCTSKEIFKQFNASRSKLIVTHSQYVEKLRQGGPVLGEDFTVVTVDGPVPDGCLHFSALSEADERDLPAAVEIQAEDAVALPFSSGTTGLPKGVVLTHGSLIASVAQQVDGENPNLHLRPDDVVLCVLPLFHIYSLNSVLLCSLRAGAAVLLMHKFEIGSLLQLIQRHRVSVAAVVPPLVLALAKNPMVDSFDLSSIRLVLSGAAPLGKELEAALLTRLPQAVFGQVRQKDEAAGEVPVAFVVPSKGSQLTEEAIKEFISKQVVFYKRLHKVYFVHAIPKSPAGKILRKDLRAKLAALPSST</sequence>
<evidence type="ECO:0000256" key="1">
    <source>
        <dbReference type="ARBA" id="ARBA00004930"/>
    </source>
</evidence>
<dbReference type="InterPro" id="IPR025110">
    <property type="entry name" value="AMP-bd_C"/>
</dbReference>
<comment type="pathway">
    <text evidence="1">Phytoalexin biosynthesis; 3,4',5-trihydroxystilbene biosynthesis; 3,4',5-trihydroxystilbene from trans-4-coumarate: step 1/2.</text>
</comment>
<evidence type="ECO:0000313" key="8">
    <source>
        <dbReference type="Proteomes" id="UP001153555"/>
    </source>
</evidence>
<organism evidence="7 8">
    <name type="scientific">Striga hermonthica</name>
    <name type="common">Purple witchweed</name>
    <name type="synonym">Buchnera hermonthica</name>
    <dbReference type="NCBI Taxonomy" id="68872"/>
    <lineage>
        <taxon>Eukaryota</taxon>
        <taxon>Viridiplantae</taxon>
        <taxon>Streptophyta</taxon>
        <taxon>Embryophyta</taxon>
        <taxon>Tracheophyta</taxon>
        <taxon>Spermatophyta</taxon>
        <taxon>Magnoliopsida</taxon>
        <taxon>eudicotyledons</taxon>
        <taxon>Gunneridae</taxon>
        <taxon>Pentapetalae</taxon>
        <taxon>asterids</taxon>
        <taxon>lamiids</taxon>
        <taxon>Lamiales</taxon>
        <taxon>Orobanchaceae</taxon>
        <taxon>Buchnereae</taxon>
        <taxon>Striga</taxon>
    </lineage>
</organism>
<gene>
    <name evidence="7" type="ORF">SHERM_16819</name>
</gene>
<comment type="caution">
    <text evidence="7">The sequence shown here is derived from an EMBL/GenBank/DDBJ whole genome shotgun (WGS) entry which is preliminary data.</text>
</comment>
<reference evidence="7" key="1">
    <citation type="submission" date="2019-12" db="EMBL/GenBank/DDBJ databases">
        <authorList>
            <person name="Scholes J."/>
        </authorList>
    </citation>
    <scope>NUCLEOTIDE SEQUENCE</scope>
</reference>
<dbReference type="PANTHER" id="PTHR24096:SF169">
    <property type="entry name" value="4-COUMARATE--COA LIGASE 3"/>
    <property type="match status" value="1"/>
</dbReference>
<evidence type="ECO:0000313" key="7">
    <source>
        <dbReference type="EMBL" id="CAA0817145.1"/>
    </source>
</evidence>
<evidence type="ECO:0000259" key="6">
    <source>
        <dbReference type="Pfam" id="PF13193"/>
    </source>
</evidence>
<proteinExistence type="inferred from homology"/>
<feature type="domain" description="AMP-dependent synthetase/ligase" evidence="5">
    <location>
        <begin position="50"/>
        <end position="348"/>
    </location>
</feature>
<keyword evidence="3 7" id="KW-0436">Ligase</keyword>
<evidence type="ECO:0000256" key="4">
    <source>
        <dbReference type="ARBA" id="ARBA00023051"/>
    </source>
</evidence>
<dbReference type="Pfam" id="PF00501">
    <property type="entry name" value="AMP-binding"/>
    <property type="match status" value="1"/>
</dbReference>
<comment type="similarity">
    <text evidence="2">Belongs to the ATP-dependent AMP-binding enzyme family.</text>
</comment>
<dbReference type="GO" id="GO:0009698">
    <property type="term" value="P:phenylpropanoid metabolic process"/>
    <property type="evidence" value="ECO:0007669"/>
    <property type="project" value="UniProtKB-KW"/>
</dbReference>
<feature type="domain" description="AMP-binding enzyme C-terminal" evidence="6">
    <location>
        <begin position="354"/>
        <end position="411"/>
    </location>
</feature>
<keyword evidence="8" id="KW-1185">Reference proteome</keyword>
<dbReference type="GO" id="GO:0016207">
    <property type="term" value="F:4-coumarate-CoA ligase activity"/>
    <property type="evidence" value="ECO:0007669"/>
    <property type="project" value="TreeGrafter"/>
</dbReference>
<evidence type="ECO:0000259" key="5">
    <source>
        <dbReference type="Pfam" id="PF00501"/>
    </source>
</evidence>
<dbReference type="Gene3D" id="3.40.50.12780">
    <property type="entry name" value="N-terminal domain of ligase-like"/>
    <property type="match status" value="1"/>
</dbReference>
<evidence type="ECO:0000256" key="2">
    <source>
        <dbReference type="ARBA" id="ARBA00006432"/>
    </source>
</evidence>
<dbReference type="SUPFAM" id="SSF56801">
    <property type="entry name" value="Acetyl-CoA synthetase-like"/>
    <property type="match status" value="1"/>
</dbReference>
<dbReference type="PROSITE" id="PS00455">
    <property type="entry name" value="AMP_BINDING"/>
    <property type="match status" value="1"/>
</dbReference>
<dbReference type="Pfam" id="PF13193">
    <property type="entry name" value="AMP-binding_C"/>
    <property type="match status" value="1"/>
</dbReference>
<dbReference type="InterPro" id="IPR020845">
    <property type="entry name" value="AMP-binding_CS"/>
</dbReference>
<dbReference type="Proteomes" id="UP001153555">
    <property type="component" value="Unassembled WGS sequence"/>
</dbReference>
<dbReference type="EMBL" id="CACSLK010015718">
    <property type="protein sequence ID" value="CAA0817145.1"/>
    <property type="molecule type" value="Genomic_DNA"/>
</dbReference>
<evidence type="ECO:0000256" key="3">
    <source>
        <dbReference type="ARBA" id="ARBA00022598"/>
    </source>
</evidence>
<dbReference type="InterPro" id="IPR000873">
    <property type="entry name" value="AMP-dep_synth/lig_dom"/>
</dbReference>
<dbReference type="PANTHER" id="PTHR24096">
    <property type="entry name" value="LONG-CHAIN-FATTY-ACID--COA LIGASE"/>
    <property type="match status" value="1"/>
</dbReference>
<keyword evidence="4" id="KW-0587">Phenylpropanoid metabolism</keyword>
<accession>A0A9N7N0C1</accession>
<protein>
    <submittedName>
        <fullName evidence="7">4-coumarate--CoA ligase 3</fullName>
    </submittedName>
</protein>
<dbReference type="AlphaFoldDB" id="A0A9N7N0C1"/>
<dbReference type="OrthoDB" id="10253869at2759"/>